<comment type="caution">
    <text evidence="3">The sequence shown here is derived from an EMBL/GenBank/DDBJ whole genome shotgun (WGS) entry which is preliminary data.</text>
</comment>
<dbReference type="AlphaFoldDB" id="A0A8T4GXX4"/>
<dbReference type="Gene3D" id="2.130.10.10">
    <property type="entry name" value="YVTN repeat-like/Quinoprotein amine dehydrogenase"/>
    <property type="match status" value="1"/>
</dbReference>
<evidence type="ECO:0000313" key="4">
    <source>
        <dbReference type="Proteomes" id="UP000823736"/>
    </source>
</evidence>
<dbReference type="Gene3D" id="2.40.10.480">
    <property type="match status" value="1"/>
</dbReference>
<feature type="region of interest" description="Disordered" evidence="1">
    <location>
        <begin position="41"/>
        <end position="88"/>
    </location>
</feature>
<dbReference type="Pfam" id="PF13360">
    <property type="entry name" value="PQQ_2"/>
    <property type="match status" value="1"/>
</dbReference>
<evidence type="ECO:0000256" key="1">
    <source>
        <dbReference type="SAM" id="MobiDB-lite"/>
    </source>
</evidence>
<feature type="compositionally biased region" description="Basic and acidic residues" evidence="1">
    <location>
        <begin position="61"/>
        <end position="72"/>
    </location>
</feature>
<evidence type="ECO:0000313" key="3">
    <source>
        <dbReference type="EMBL" id="MBP1987839.1"/>
    </source>
</evidence>
<dbReference type="InterPro" id="IPR011047">
    <property type="entry name" value="Quinoprotein_ADH-like_sf"/>
</dbReference>
<dbReference type="SUPFAM" id="SSF50998">
    <property type="entry name" value="Quinoprotein alcohol dehydrogenase-like"/>
    <property type="match status" value="1"/>
</dbReference>
<dbReference type="Proteomes" id="UP000823736">
    <property type="component" value="Unassembled WGS sequence"/>
</dbReference>
<evidence type="ECO:0000259" key="2">
    <source>
        <dbReference type="Pfam" id="PF13360"/>
    </source>
</evidence>
<dbReference type="EMBL" id="JAGGLC010000005">
    <property type="protein sequence ID" value="MBP1987839.1"/>
    <property type="molecule type" value="Genomic_DNA"/>
</dbReference>
<accession>A0A8T4GXX4</accession>
<gene>
    <name evidence="3" type="ORF">J2753_002349</name>
</gene>
<dbReference type="PANTHER" id="PTHR34512">
    <property type="entry name" value="CELL SURFACE PROTEIN"/>
    <property type="match status" value="1"/>
</dbReference>
<name>A0A8T4GXX4_9EURY</name>
<reference evidence="3" key="1">
    <citation type="submission" date="2021-03" db="EMBL/GenBank/DDBJ databases">
        <title>Genomic Encyclopedia of Type Strains, Phase IV (KMG-IV): sequencing the most valuable type-strain genomes for metagenomic binning, comparative biology and taxonomic classification.</title>
        <authorList>
            <person name="Goeker M."/>
        </authorList>
    </citation>
    <scope>NUCLEOTIDE SEQUENCE</scope>
    <source>
        <strain evidence="3">DSM 26232</strain>
    </source>
</reference>
<dbReference type="InterPro" id="IPR002372">
    <property type="entry name" value="PQQ_rpt_dom"/>
</dbReference>
<sequence length="402" mass="42954">MPPSTDLPITRRAALAAGVAAASTLAGCLSVEDIRDTINPRTHHSDAELGAPPEPWPTAGHDARRTGSRETETTLPESPTIERVGPGGDFYEGAPMVDAEAVYAPIWKQAQPEYVRAFVATGRDGESRWRHDWSESSGAAAPTLHGGTAFLTRAGETMAVDRLTGEIRWTYAAGTTGSTPTAVDDHLYLGANSLLALDGATGERLWRADDVPDHAGELAATADTVFAESDGTLFAIDAADGSVRWQTDLEQEAYGGPVVGEKMIAFMGSDGLLQVISRSDQSDRWTVQFDRAAQAPPAIADGVVYVVDESPYACRAYDAASGEELWDTDLGVGSEDRPAVDPETVYVPSEDTLDLLDRETGEIRRRIALDLDTFSQHAIALADDAVFFVGIREGESGVYRVG</sequence>
<protein>
    <submittedName>
        <fullName evidence="3">Outer membrane protein assembly factor BamB</fullName>
    </submittedName>
</protein>
<dbReference type="SMART" id="SM00564">
    <property type="entry name" value="PQQ"/>
    <property type="match status" value="6"/>
</dbReference>
<proteinExistence type="predicted"/>
<organism evidence="3 4">
    <name type="scientific">Halolamina salifodinae</name>
    <dbReference type="NCBI Taxonomy" id="1202767"/>
    <lineage>
        <taxon>Archaea</taxon>
        <taxon>Methanobacteriati</taxon>
        <taxon>Methanobacteriota</taxon>
        <taxon>Stenosarchaea group</taxon>
        <taxon>Halobacteria</taxon>
        <taxon>Halobacteriales</taxon>
        <taxon>Haloferacaceae</taxon>
    </lineage>
</organism>
<dbReference type="InterPro" id="IPR015943">
    <property type="entry name" value="WD40/YVTN_repeat-like_dom_sf"/>
</dbReference>
<dbReference type="OrthoDB" id="8638at2157"/>
<dbReference type="InterPro" id="IPR018391">
    <property type="entry name" value="PQQ_b-propeller_rpt"/>
</dbReference>
<dbReference type="PANTHER" id="PTHR34512:SF30">
    <property type="entry name" value="OUTER MEMBRANE PROTEIN ASSEMBLY FACTOR BAMB"/>
    <property type="match status" value="1"/>
</dbReference>
<feature type="domain" description="Pyrrolo-quinoline quinone repeat" evidence="2">
    <location>
        <begin position="115"/>
        <end position="249"/>
    </location>
</feature>
<dbReference type="RefSeq" id="WP_209492200.1">
    <property type="nucleotide sequence ID" value="NZ_JAGGLC010000005.1"/>
</dbReference>
<keyword evidence="4" id="KW-1185">Reference proteome</keyword>